<feature type="region of interest" description="Disordered" evidence="2">
    <location>
        <begin position="1"/>
        <end position="25"/>
    </location>
</feature>
<dbReference type="Gene3D" id="3.30.505.10">
    <property type="entry name" value="SH2 domain"/>
    <property type="match status" value="1"/>
</dbReference>
<evidence type="ECO:0000256" key="1">
    <source>
        <dbReference type="PROSITE-ProRule" id="PRU00191"/>
    </source>
</evidence>
<dbReference type="InterPro" id="IPR051853">
    <property type="entry name" value="SH2-Ras-GEF_adapter"/>
</dbReference>
<dbReference type="PRINTS" id="PR00401">
    <property type="entry name" value="SH2DOMAIN"/>
</dbReference>
<keyword evidence="3" id="KW-1133">Transmembrane helix</keyword>
<evidence type="ECO:0000313" key="5">
    <source>
        <dbReference type="Proteomes" id="UP000887569"/>
    </source>
</evidence>
<dbReference type="AlphaFoldDB" id="A0A915BMF6"/>
<dbReference type="PROSITE" id="PS50001">
    <property type="entry name" value="SH2"/>
    <property type="match status" value="1"/>
</dbReference>
<keyword evidence="3" id="KW-0472">Membrane</keyword>
<dbReference type="WBParaSite" id="PgR046_g077_t01">
    <property type="protein sequence ID" value="PgR046_g077_t01"/>
    <property type="gene ID" value="PgR046_g077"/>
</dbReference>
<proteinExistence type="predicted"/>
<evidence type="ECO:0000313" key="6">
    <source>
        <dbReference type="WBParaSite" id="PgR046_g077_t01"/>
    </source>
</evidence>
<protein>
    <submittedName>
        <fullName evidence="6">SH2 domain-containing protein</fullName>
    </submittedName>
</protein>
<dbReference type="InterPro" id="IPR036860">
    <property type="entry name" value="SH2_dom_sf"/>
</dbReference>
<dbReference type="SUPFAM" id="SSF55550">
    <property type="entry name" value="SH2 domain"/>
    <property type="match status" value="1"/>
</dbReference>
<sequence length="195" mass="22134">MIASECTGVTPSAGDMRSPQTKPISRTVRNSNDRVIRKSNSPTVEYSSKSVCRNPNGSLAETLDNAEWYHGRLSRRNACELLQDNGDFLVRLARSKTDSLLKAVLSVRWNGRHYHFEIRERHGFFSVEEVRFDSIVSLIQHYLSKQCPITRRSAAVIKQAVPRVEYLDAPFILRGTVNVMVACLIIVFLYICSIM</sequence>
<organism evidence="5 6">
    <name type="scientific">Parascaris univalens</name>
    <name type="common">Nematode worm</name>
    <dbReference type="NCBI Taxonomy" id="6257"/>
    <lineage>
        <taxon>Eukaryota</taxon>
        <taxon>Metazoa</taxon>
        <taxon>Ecdysozoa</taxon>
        <taxon>Nematoda</taxon>
        <taxon>Chromadorea</taxon>
        <taxon>Rhabditida</taxon>
        <taxon>Spirurina</taxon>
        <taxon>Ascaridomorpha</taxon>
        <taxon>Ascaridoidea</taxon>
        <taxon>Ascarididae</taxon>
        <taxon>Parascaris</taxon>
    </lineage>
</organism>
<dbReference type="Pfam" id="PF00017">
    <property type="entry name" value="SH2"/>
    <property type="match status" value="1"/>
</dbReference>
<feature type="transmembrane region" description="Helical" evidence="3">
    <location>
        <begin position="171"/>
        <end position="192"/>
    </location>
</feature>
<dbReference type="PANTHER" id="PTHR14247:SF11">
    <property type="entry name" value="SH2 DOMAIN-CONTAINING PROTEIN 3A"/>
    <property type="match status" value="1"/>
</dbReference>
<evidence type="ECO:0000256" key="2">
    <source>
        <dbReference type="SAM" id="MobiDB-lite"/>
    </source>
</evidence>
<name>A0A915BMF6_PARUN</name>
<keyword evidence="3" id="KW-0812">Transmembrane</keyword>
<evidence type="ECO:0000259" key="4">
    <source>
        <dbReference type="PROSITE" id="PS50001"/>
    </source>
</evidence>
<dbReference type="CDD" id="cd10361">
    <property type="entry name" value="SH2_Fps_family"/>
    <property type="match status" value="1"/>
</dbReference>
<evidence type="ECO:0000256" key="3">
    <source>
        <dbReference type="SAM" id="Phobius"/>
    </source>
</evidence>
<accession>A0A915BMF6</accession>
<feature type="domain" description="SH2" evidence="4">
    <location>
        <begin position="68"/>
        <end position="171"/>
    </location>
</feature>
<reference evidence="6" key="1">
    <citation type="submission" date="2022-11" db="UniProtKB">
        <authorList>
            <consortium name="WormBaseParasite"/>
        </authorList>
    </citation>
    <scope>IDENTIFICATION</scope>
</reference>
<dbReference type="PANTHER" id="PTHR14247">
    <property type="entry name" value="BREAST CANCER ANTI-ESTROGEN RESISTANCE PROTEIN 3 HOMOLOG-LIKE PROTEIN"/>
    <property type="match status" value="1"/>
</dbReference>
<keyword evidence="1" id="KW-0727">SH2 domain</keyword>
<dbReference type="SMART" id="SM00252">
    <property type="entry name" value="SH2"/>
    <property type="match status" value="1"/>
</dbReference>
<keyword evidence="5" id="KW-1185">Reference proteome</keyword>
<dbReference type="InterPro" id="IPR035849">
    <property type="entry name" value="Fes/Fps/Fer_SH2"/>
</dbReference>
<dbReference type="Proteomes" id="UP000887569">
    <property type="component" value="Unplaced"/>
</dbReference>
<dbReference type="InterPro" id="IPR000980">
    <property type="entry name" value="SH2"/>
</dbReference>